<sequence>MTEFSLPSTVTSAAGGDALVRSRAPAYISIVLVALLLLAPHLGFYPVFVMKILCFALFAAAFNLLLGYTGLLSFGHAALFGGAGYIAGYAIKNWHVTTEVSLLIGVATAVAIGFLMGVLAIRRQGIYFAMITLALAQMFFFICLQTPQTGGEDGLQGVPRGALFGVIDLSSDVSFYYVVVAVFVAAMVLIARIVSSPFGQLLQAVKENESRAISLGYSTDRFKLMAFVLSAALAGLAGAMKALVLGFATLADVHWTMSGAVILMTLVGGMGTLSGPVAGALVIVILENKLGEIGAGLANVTGIDWFASLGESVTLVTGVIFILCVLLFRKGLVGAVLGRLPSGR</sequence>
<dbReference type="PANTHER" id="PTHR30482:SF17">
    <property type="entry name" value="ABC TRANSPORTER ATP-BINDING PROTEIN"/>
    <property type="match status" value="1"/>
</dbReference>
<gene>
    <name evidence="6" type="ORF">F7R26_036145</name>
</gene>
<dbReference type="Pfam" id="PF02653">
    <property type="entry name" value="BPD_transp_2"/>
    <property type="match status" value="1"/>
</dbReference>
<evidence type="ECO:0000313" key="7">
    <source>
        <dbReference type="Proteomes" id="UP000397656"/>
    </source>
</evidence>
<dbReference type="GeneID" id="98406406"/>
<dbReference type="AlphaFoldDB" id="A0A643G109"/>
<dbReference type="GO" id="GO:0005886">
    <property type="term" value="C:plasma membrane"/>
    <property type="evidence" value="ECO:0007669"/>
    <property type="project" value="UniProtKB-SubCell"/>
</dbReference>
<dbReference type="Proteomes" id="UP000397656">
    <property type="component" value="Plasmid pRK1-1"/>
</dbReference>
<keyword evidence="3" id="KW-0812">Transmembrane</keyword>
<keyword evidence="6" id="KW-0614">Plasmid</keyword>
<dbReference type="InterPro" id="IPR043428">
    <property type="entry name" value="LivM-like"/>
</dbReference>
<accession>A0A643G109</accession>
<keyword evidence="4" id="KW-1133">Transmembrane helix</keyword>
<dbReference type="EMBL" id="CP062805">
    <property type="protein sequence ID" value="QOT81803.1"/>
    <property type="molecule type" value="Genomic_DNA"/>
</dbReference>
<dbReference type="PANTHER" id="PTHR30482">
    <property type="entry name" value="HIGH-AFFINITY BRANCHED-CHAIN AMINO ACID TRANSPORT SYSTEM PERMEASE"/>
    <property type="match status" value="1"/>
</dbReference>
<dbReference type="InterPro" id="IPR001851">
    <property type="entry name" value="ABC_transp_permease"/>
</dbReference>
<evidence type="ECO:0000256" key="3">
    <source>
        <dbReference type="ARBA" id="ARBA00022692"/>
    </source>
</evidence>
<organism evidence="6 7">
    <name type="scientific">Cupriavidus basilensis</name>
    <dbReference type="NCBI Taxonomy" id="68895"/>
    <lineage>
        <taxon>Bacteria</taxon>
        <taxon>Pseudomonadati</taxon>
        <taxon>Pseudomonadota</taxon>
        <taxon>Betaproteobacteria</taxon>
        <taxon>Burkholderiales</taxon>
        <taxon>Burkholderiaceae</taxon>
        <taxon>Cupriavidus</taxon>
    </lineage>
</organism>
<proteinExistence type="predicted"/>
<evidence type="ECO:0000256" key="1">
    <source>
        <dbReference type="ARBA" id="ARBA00004651"/>
    </source>
</evidence>
<evidence type="ECO:0000256" key="4">
    <source>
        <dbReference type="ARBA" id="ARBA00022989"/>
    </source>
</evidence>
<comment type="subcellular location">
    <subcellularLocation>
        <location evidence="1">Cell membrane</location>
        <topology evidence="1">Multi-pass membrane protein</topology>
    </subcellularLocation>
</comment>
<protein>
    <submittedName>
        <fullName evidence="6">Branched-chain amino acid ABC transporter permease</fullName>
    </submittedName>
</protein>
<name>A0A643G109_9BURK</name>
<evidence type="ECO:0000256" key="2">
    <source>
        <dbReference type="ARBA" id="ARBA00022475"/>
    </source>
</evidence>
<evidence type="ECO:0000313" key="6">
    <source>
        <dbReference type="EMBL" id="QOT81803.1"/>
    </source>
</evidence>
<keyword evidence="2" id="KW-1003">Cell membrane</keyword>
<evidence type="ECO:0000256" key="5">
    <source>
        <dbReference type="ARBA" id="ARBA00023136"/>
    </source>
</evidence>
<geneLocation type="plasmid" evidence="6 7">
    <name>pRK1-1</name>
</geneLocation>
<dbReference type="GO" id="GO:0015658">
    <property type="term" value="F:branched-chain amino acid transmembrane transporter activity"/>
    <property type="evidence" value="ECO:0007669"/>
    <property type="project" value="InterPro"/>
</dbReference>
<dbReference type="CDD" id="cd06581">
    <property type="entry name" value="TM_PBP1_LivM_like"/>
    <property type="match status" value="1"/>
</dbReference>
<keyword evidence="5" id="KW-0472">Membrane</keyword>
<reference evidence="6 7" key="1">
    <citation type="submission" date="2020-10" db="EMBL/GenBank/DDBJ databases">
        <title>Complete genome sequence of Cupriavidus basilensis CCUG 49340T.</title>
        <authorList>
            <person name="Salva-Serra F."/>
            <person name="Donoso R.A."/>
            <person name="Cho K.H."/>
            <person name="Yoo J.A."/>
            <person name="Lee K."/>
            <person name="Yoon S.-H."/>
            <person name="Perez-Pantoja D."/>
            <person name="Moore E.R.B."/>
        </authorList>
    </citation>
    <scope>NUCLEOTIDE SEQUENCE [LARGE SCALE GENOMIC DNA]</scope>
    <source>
        <strain evidence="7">CCUG 49340</strain>
        <plasmid evidence="6 7">pRK1-1</plasmid>
    </source>
</reference>
<dbReference type="RefSeq" id="WP_081050223.1">
    <property type="nucleotide sequence ID" value="NZ_CP062805.1"/>
</dbReference>